<feature type="transmembrane region" description="Helical" evidence="1">
    <location>
        <begin position="70"/>
        <end position="94"/>
    </location>
</feature>
<gene>
    <name evidence="2" type="ORF">ACFFIT_05850</name>
</gene>
<feature type="transmembrane region" description="Helical" evidence="1">
    <location>
        <begin position="44"/>
        <end position="64"/>
    </location>
</feature>
<organism evidence="2 3">
    <name type="scientific">Thorsellia kenyensis</name>
    <dbReference type="NCBI Taxonomy" id="1549888"/>
    <lineage>
        <taxon>Bacteria</taxon>
        <taxon>Pseudomonadati</taxon>
        <taxon>Pseudomonadota</taxon>
        <taxon>Gammaproteobacteria</taxon>
        <taxon>Enterobacterales</taxon>
        <taxon>Thorselliaceae</taxon>
        <taxon>Thorsellia</taxon>
    </lineage>
</organism>
<evidence type="ECO:0000313" key="3">
    <source>
        <dbReference type="Proteomes" id="UP001589758"/>
    </source>
</evidence>
<feature type="transmembrane region" description="Helical" evidence="1">
    <location>
        <begin position="232"/>
        <end position="250"/>
    </location>
</feature>
<protein>
    <recommendedName>
        <fullName evidence="4">Oligosaccharide repeat unit polymerase</fullName>
    </recommendedName>
</protein>
<evidence type="ECO:0008006" key="4">
    <source>
        <dbReference type="Google" id="ProtNLM"/>
    </source>
</evidence>
<feature type="transmembrane region" description="Helical" evidence="1">
    <location>
        <begin position="6"/>
        <end position="32"/>
    </location>
</feature>
<accession>A0ABV6C9F9</accession>
<feature type="transmembrane region" description="Helical" evidence="1">
    <location>
        <begin position="182"/>
        <end position="198"/>
    </location>
</feature>
<dbReference type="RefSeq" id="WP_385876713.1">
    <property type="nucleotide sequence ID" value="NZ_JBHLXE010000070.1"/>
</dbReference>
<feature type="transmembrane region" description="Helical" evidence="1">
    <location>
        <begin position="154"/>
        <end position="175"/>
    </location>
</feature>
<keyword evidence="1" id="KW-0472">Membrane</keyword>
<dbReference type="Proteomes" id="UP001589758">
    <property type="component" value="Unassembled WGS sequence"/>
</dbReference>
<keyword evidence="3" id="KW-1185">Reference proteome</keyword>
<name>A0ABV6C9F9_9GAMM</name>
<keyword evidence="1" id="KW-0812">Transmembrane</keyword>
<feature type="transmembrane region" description="Helical" evidence="1">
    <location>
        <begin position="421"/>
        <end position="438"/>
    </location>
</feature>
<feature type="transmembrane region" description="Helical" evidence="1">
    <location>
        <begin position="389"/>
        <end position="409"/>
    </location>
</feature>
<feature type="transmembrane region" description="Helical" evidence="1">
    <location>
        <begin position="115"/>
        <end position="134"/>
    </location>
</feature>
<reference evidence="2 3" key="1">
    <citation type="submission" date="2024-09" db="EMBL/GenBank/DDBJ databases">
        <authorList>
            <person name="Sun Q."/>
            <person name="Mori K."/>
        </authorList>
    </citation>
    <scope>NUCLEOTIDE SEQUENCE [LARGE SCALE GENOMIC DNA]</scope>
    <source>
        <strain evidence="2 3">CCM 8545</strain>
    </source>
</reference>
<keyword evidence="1" id="KW-1133">Transmembrane helix</keyword>
<evidence type="ECO:0000256" key="1">
    <source>
        <dbReference type="SAM" id="Phobius"/>
    </source>
</evidence>
<feature type="transmembrane region" description="Helical" evidence="1">
    <location>
        <begin position="357"/>
        <end position="377"/>
    </location>
</feature>
<proteinExistence type="predicted"/>
<dbReference type="EMBL" id="JBHLXE010000070">
    <property type="protein sequence ID" value="MFC0179609.1"/>
    <property type="molecule type" value="Genomic_DNA"/>
</dbReference>
<evidence type="ECO:0000313" key="2">
    <source>
        <dbReference type="EMBL" id="MFC0179609.1"/>
    </source>
</evidence>
<comment type="caution">
    <text evidence="2">The sequence shown here is derived from an EMBL/GenBank/DDBJ whole genome shotgun (WGS) entry which is preliminary data.</text>
</comment>
<sequence>MNAEDFFYFIFLNYQLFLFLSFIFIVCIYYAYRDLVGNFLDPFHFTYTFTFGSAYAVVFLLYIFNYITFFYLFLIAANGFVFFVSFKYFTTVFSNSNLSNSLIYRMSLTCARAELYILACILITYCIFAIVYLSKFNSTLFYTSRFEANRGLGLLVRIMDFLRYFLTALFAIYAVRRKKGLFLTYIIAAVSISLVGSFLSGAKIALLSHIYVALLAVYIAENKIIRINCKNIFYGIIITCFISVFVFFTLNKFSIALGYTQPMYFTDYPVEFELLIKRIIANADKYYLSLPNELLDNIIINNPLPIFLNSVFGSSFMGYFYDINFSNVDVGRQIWLLWFPNDSISRGPTNHFDLSGYVYFGYWGGLIFTIFLAIVLSKINSFKIFTHNLNSFYVAFIVTLYIRSLAILLTPSVGISNISDSLLFIFFIWFISSILKLVKK</sequence>